<dbReference type="InterPro" id="IPR045242">
    <property type="entry name" value="Syntaxin"/>
</dbReference>
<dbReference type="GO" id="GO:0012505">
    <property type="term" value="C:endomembrane system"/>
    <property type="evidence" value="ECO:0007669"/>
    <property type="project" value="TreeGrafter"/>
</dbReference>
<dbReference type="GO" id="GO:0006906">
    <property type="term" value="P:vesicle fusion"/>
    <property type="evidence" value="ECO:0007669"/>
    <property type="project" value="TreeGrafter"/>
</dbReference>
<keyword evidence="2" id="KW-0472">Membrane</keyword>
<evidence type="ECO:0000259" key="3">
    <source>
        <dbReference type="PROSITE" id="PS50192"/>
    </source>
</evidence>
<proteinExistence type="inferred from homology"/>
<dbReference type="PROSITE" id="PS50192">
    <property type="entry name" value="T_SNARE"/>
    <property type="match status" value="1"/>
</dbReference>
<dbReference type="CDD" id="cd15840">
    <property type="entry name" value="SNARE_Qa"/>
    <property type="match status" value="1"/>
</dbReference>
<evidence type="ECO:0000256" key="1">
    <source>
        <dbReference type="ARBA" id="ARBA00009063"/>
    </source>
</evidence>
<dbReference type="PROSITE" id="PS00914">
    <property type="entry name" value="SYNTAXIN"/>
    <property type="match status" value="1"/>
</dbReference>
<dbReference type="GO" id="GO:0006896">
    <property type="term" value="P:Golgi to vacuole transport"/>
    <property type="evidence" value="ECO:0007669"/>
    <property type="project" value="TreeGrafter"/>
</dbReference>
<dbReference type="Gene3D" id="1.20.5.110">
    <property type="match status" value="1"/>
</dbReference>
<sequence length="266" mass="30915">MSFANSNDQPDIEDAQDGFTEYPEFSTIAKRVEDALARINTQELGVLREAIKNHDNTKGAGMVEKVTQQYREINDWVKSLSEQIEDARANHEDVTTIKYLQQKEAIVIKLVKNSITRFRELKNKIEAFSLLAMDEEQHQQYQQYQHQQEQRTTDDSVQINYEPINSEELEQQTLEIQQREREIHRIQQDTSTINEIFQNLQSIVEEQQVTVDSIEANLYNYNEDARGASHELRRAERYQRRAGGRMACCLIILLVVAAIVMLGILL</sequence>
<accession>A0A9P8AIU2</accession>
<evidence type="ECO:0000313" key="4">
    <source>
        <dbReference type="EMBL" id="KAG7193486.1"/>
    </source>
</evidence>
<dbReference type="GO" id="GO:0000149">
    <property type="term" value="F:SNARE binding"/>
    <property type="evidence" value="ECO:0007669"/>
    <property type="project" value="TreeGrafter"/>
</dbReference>
<dbReference type="InterPro" id="IPR010989">
    <property type="entry name" value="SNARE"/>
</dbReference>
<dbReference type="Proteomes" id="UP000790833">
    <property type="component" value="Unassembled WGS sequence"/>
</dbReference>
<dbReference type="AlphaFoldDB" id="A0A9P8AIU2"/>
<dbReference type="GO" id="GO:0006886">
    <property type="term" value="P:intracellular protein transport"/>
    <property type="evidence" value="ECO:0007669"/>
    <property type="project" value="InterPro"/>
</dbReference>
<feature type="transmembrane region" description="Helical" evidence="2">
    <location>
        <begin position="242"/>
        <end position="265"/>
    </location>
</feature>
<dbReference type="RefSeq" id="XP_043049034.1">
    <property type="nucleotide sequence ID" value="XM_043191391.1"/>
</dbReference>
<dbReference type="SUPFAM" id="SSF47661">
    <property type="entry name" value="t-snare proteins"/>
    <property type="match status" value="1"/>
</dbReference>
<dbReference type="GO" id="GO:0031201">
    <property type="term" value="C:SNARE complex"/>
    <property type="evidence" value="ECO:0007669"/>
    <property type="project" value="TreeGrafter"/>
</dbReference>
<dbReference type="SMART" id="SM00397">
    <property type="entry name" value="t_SNARE"/>
    <property type="match status" value="1"/>
</dbReference>
<comment type="similarity">
    <text evidence="1">Belongs to the syntaxin family.</text>
</comment>
<dbReference type="GeneID" id="66113927"/>
<organism evidence="4 5">
    <name type="scientific">Scheffersomyces spartinae</name>
    <dbReference type="NCBI Taxonomy" id="45513"/>
    <lineage>
        <taxon>Eukaryota</taxon>
        <taxon>Fungi</taxon>
        <taxon>Dikarya</taxon>
        <taxon>Ascomycota</taxon>
        <taxon>Saccharomycotina</taxon>
        <taxon>Pichiomycetes</taxon>
        <taxon>Debaryomycetaceae</taxon>
        <taxon>Scheffersomyces</taxon>
    </lineage>
</organism>
<feature type="domain" description="T-SNARE coiled-coil homology" evidence="3">
    <location>
        <begin position="173"/>
        <end position="235"/>
    </location>
</feature>
<dbReference type="GO" id="GO:0005484">
    <property type="term" value="F:SNAP receptor activity"/>
    <property type="evidence" value="ECO:0007669"/>
    <property type="project" value="InterPro"/>
</dbReference>
<gene>
    <name evidence="4" type="ORF">KQ657_000553</name>
</gene>
<reference evidence="4" key="1">
    <citation type="submission" date="2021-03" db="EMBL/GenBank/DDBJ databases">
        <authorList>
            <person name="Palmer J.M."/>
        </authorList>
    </citation>
    <scope>NUCLEOTIDE SEQUENCE</scope>
    <source>
        <strain evidence="4">ARV_011</strain>
    </source>
</reference>
<dbReference type="PANTHER" id="PTHR19957:SF38">
    <property type="entry name" value="LD27581P"/>
    <property type="match status" value="1"/>
</dbReference>
<evidence type="ECO:0000313" key="5">
    <source>
        <dbReference type="Proteomes" id="UP000790833"/>
    </source>
</evidence>
<keyword evidence="5" id="KW-1185">Reference proteome</keyword>
<dbReference type="InterPro" id="IPR000727">
    <property type="entry name" value="T_SNARE_dom"/>
</dbReference>
<dbReference type="InterPro" id="IPR006012">
    <property type="entry name" value="Syntaxin/epimorphin_CS"/>
</dbReference>
<keyword evidence="2" id="KW-0812">Transmembrane</keyword>
<name>A0A9P8AIU2_9ASCO</name>
<dbReference type="EMBL" id="JAHMUF010000011">
    <property type="protein sequence ID" value="KAG7193486.1"/>
    <property type="molecule type" value="Genomic_DNA"/>
</dbReference>
<evidence type="ECO:0000256" key="2">
    <source>
        <dbReference type="SAM" id="Phobius"/>
    </source>
</evidence>
<dbReference type="PANTHER" id="PTHR19957">
    <property type="entry name" value="SYNTAXIN"/>
    <property type="match status" value="1"/>
</dbReference>
<keyword evidence="2" id="KW-1133">Transmembrane helix</keyword>
<dbReference type="GO" id="GO:0048278">
    <property type="term" value="P:vesicle docking"/>
    <property type="evidence" value="ECO:0007669"/>
    <property type="project" value="TreeGrafter"/>
</dbReference>
<protein>
    <recommendedName>
        <fullName evidence="3">t-SNARE coiled-coil homology domain-containing protein</fullName>
    </recommendedName>
</protein>
<dbReference type="Pfam" id="PF05739">
    <property type="entry name" value="SNARE"/>
    <property type="match status" value="1"/>
</dbReference>
<dbReference type="OrthoDB" id="364348at2759"/>
<comment type="caution">
    <text evidence="4">The sequence shown here is derived from an EMBL/GenBank/DDBJ whole genome shotgun (WGS) entry which is preliminary data.</text>
</comment>